<protein>
    <submittedName>
        <fullName evidence="2">(Mediterranean fruit fly) hypothetical protein</fullName>
    </submittedName>
</protein>
<proteinExistence type="predicted"/>
<evidence type="ECO:0000256" key="1">
    <source>
        <dbReference type="SAM" id="MobiDB-lite"/>
    </source>
</evidence>
<evidence type="ECO:0000313" key="3">
    <source>
        <dbReference type="Proteomes" id="UP000606786"/>
    </source>
</evidence>
<comment type="caution">
    <text evidence="2">The sequence shown here is derived from an EMBL/GenBank/DDBJ whole genome shotgun (WGS) entry which is preliminary data.</text>
</comment>
<feature type="compositionally biased region" description="Low complexity" evidence="1">
    <location>
        <begin position="60"/>
        <end position="75"/>
    </location>
</feature>
<dbReference type="EMBL" id="CAJHJT010000001">
    <property type="protein sequence ID" value="CAD6993348.1"/>
    <property type="molecule type" value="Genomic_DNA"/>
</dbReference>
<sequence>MYIHTSRSHMQRSWWQLLIRRMHSKDKRVNYEKTKTKNNSKKCKEIEDAGLYNRRDSSNDNKNNSNKNTSVNTTTLKEGLDRQRRRISVVAARVDHCYKNTNQQQQKKGTNNSKKGGVKFGPAQTQFHTLKLFGGTFFLAGYKYWMSA</sequence>
<feature type="region of interest" description="Disordered" evidence="1">
    <location>
        <begin position="98"/>
        <end position="120"/>
    </location>
</feature>
<feature type="region of interest" description="Disordered" evidence="1">
    <location>
        <begin position="30"/>
        <end position="83"/>
    </location>
</feature>
<keyword evidence="3" id="KW-1185">Reference proteome</keyword>
<feature type="compositionally biased region" description="Low complexity" evidence="1">
    <location>
        <begin position="99"/>
        <end position="115"/>
    </location>
</feature>
<accession>A0A811U4R1</accession>
<evidence type="ECO:0000313" key="2">
    <source>
        <dbReference type="EMBL" id="CAD6993348.1"/>
    </source>
</evidence>
<dbReference type="Proteomes" id="UP000606786">
    <property type="component" value="Unassembled WGS sequence"/>
</dbReference>
<organism evidence="2 3">
    <name type="scientific">Ceratitis capitata</name>
    <name type="common">Mediterranean fruit fly</name>
    <name type="synonym">Tephritis capitata</name>
    <dbReference type="NCBI Taxonomy" id="7213"/>
    <lineage>
        <taxon>Eukaryota</taxon>
        <taxon>Metazoa</taxon>
        <taxon>Ecdysozoa</taxon>
        <taxon>Arthropoda</taxon>
        <taxon>Hexapoda</taxon>
        <taxon>Insecta</taxon>
        <taxon>Pterygota</taxon>
        <taxon>Neoptera</taxon>
        <taxon>Endopterygota</taxon>
        <taxon>Diptera</taxon>
        <taxon>Brachycera</taxon>
        <taxon>Muscomorpha</taxon>
        <taxon>Tephritoidea</taxon>
        <taxon>Tephritidae</taxon>
        <taxon>Ceratitis</taxon>
        <taxon>Ceratitis</taxon>
    </lineage>
</organism>
<name>A0A811U4R1_CERCA</name>
<reference evidence="2" key="1">
    <citation type="submission" date="2020-11" db="EMBL/GenBank/DDBJ databases">
        <authorList>
            <person name="Whitehead M."/>
        </authorList>
    </citation>
    <scope>NUCLEOTIDE SEQUENCE</scope>
    <source>
        <strain evidence="2">EGII</strain>
    </source>
</reference>
<gene>
    <name evidence="2" type="ORF">CCAP1982_LOCUS2165</name>
</gene>
<dbReference type="AlphaFoldDB" id="A0A811U4R1"/>
<feature type="compositionally biased region" description="Basic and acidic residues" evidence="1">
    <location>
        <begin position="42"/>
        <end position="59"/>
    </location>
</feature>